<feature type="domain" description="Ig-like" evidence="7">
    <location>
        <begin position="165"/>
        <end position="265"/>
    </location>
</feature>
<evidence type="ECO:0000259" key="8">
    <source>
        <dbReference type="PROSITE" id="PS51323"/>
    </source>
</evidence>
<dbReference type="EMBL" id="VCGU01000004">
    <property type="protein sequence ID" value="TRY76227.1"/>
    <property type="molecule type" value="Genomic_DNA"/>
</dbReference>
<protein>
    <submittedName>
        <fullName evidence="9">Uncharacterized protein</fullName>
    </submittedName>
</protein>
<keyword evidence="3 6" id="KW-0732">Signal</keyword>
<dbReference type="InterPro" id="IPR003598">
    <property type="entry name" value="Ig_sub2"/>
</dbReference>
<dbReference type="CDD" id="cd00104">
    <property type="entry name" value="KAZAL_FS"/>
    <property type="match status" value="1"/>
</dbReference>
<proteinExistence type="predicted"/>
<gene>
    <name evidence="9" type="ORF">TCAL_14735</name>
</gene>
<comment type="caution">
    <text evidence="9">The sequence shown here is derived from an EMBL/GenBank/DDBJ whole genome shotgun (WGS) entry which is preliminary data.</text>
</comment>
<dbReference type="Gene3D" id="2.60.40.10">
    <property type="entry name" value="Immunoglobulins"/>
    <property type="match status" value="1"/>
</dbReference>
<dbReference type="Gene3D" id="4.10.40.20">
    <property type="match status" value="1"/>
</dbReference>
<dbReference type="Pfam" id="PF00219">
    <property type="entry name" value="IGFBP"/>
    <property type="match status" value="1"/>
</dbReference>
<dbReference type="Proteomes" id="UP000318571">
    <property type="component" value="Chromosome 5"/>
</dbReference>
<dbReference type="PROSITE" id="PS51323">
    <property type="entry name" value="IGFBP_N_2"/>
    <property type="match status" value="1"/>
</dbReference>
<keyword evidence="5" id="KW-0393">Immunoglobulin domain</keyword>
<dbReference type="OMA" id="CALNEES"/>
<keyword evidence="4" id="KW-1015">Disulfide bond</keyword>
<dbReference type="SUPFAM" id="SSF100895">
    <property type="entry name" value="Kazal-type serine protease inhibitors"/>
    <property type="match status" value="1"/>
</dbReference>
<dbReference type="InterPro" id="IPR036058">
    <property type="entry name" value="Kazal_dom_sf"/>
</dbReference>
<dbReference type="SUPFAM" id="SSF57184">
    <property type="entry name" value="Growth factor receptor domain"/>
    <property type="match status" value="1"/>
</dbReference>
<evidence type="ECO:0000256" key="1">
    <source>
        <dbReference type="ARBA" id="ARBA00004613"/>
    </source>
</evidence>
<dbReference type="InterPro" id="IPR036179">
    <property type="entry name" value="Ig-like_dom_sf"/>
</dbReference>
<name>A0A553PEW7_TIGCA</name>
<dbReference type="GO" id="GO:0001558">
    <property type="term" value="P:regulation of cell growth"/>
    <property type="evidence" value="ECO:0007669"/>
    <property type="project" value="InterPro"/>
</dbReference>
<dbReference type="SMART" id="SM00121">
    <property type="entry name" value="IB"/>
    <property type="match status" value="1"/>
</dbReference>
<dbReference type="InterPro" id="IPR002350">
    <property type="entry name" value="Kazal_dom"/>
</dbReference>
<dbReference type="InterPro" id="IPR000867">
    <property type="entry name" value="IGFBP-like"/>
</dbReference>
<dbReference type="PANTHER" id="PTHR14186:SF19">
    <property type="entry name" value="INSULIN-LIKE GROWTH FACTOR-BINDING PROTEIN 7"/>
    <property type="match status" value="1"/>
</dbReference>
<dbReference type="PANTHER" id="PTHR14186">
    <property type="entry name" value="INSULIN-LIKE GROWTH FACTOR BINDING PROTEIN-RELATED"/>
    <property type="match status" value="1"/>
</dbReference>
<dbReference type="SMART" id="SM00280">
    <property type="entry name" value="KAZAL"/>
    <property type="match status" value="1"/>
</dbReference>
<organism evidence="9 10">
    <name type="scientific">Tigriopus californicus</name>
    <name type="common">Marine copepod</name>
    <dbReference type="NCBI Taxonomy" id="6832"/>
    <lineage>
        <taxon>Eukaryota</taxon>
        <taxon>Metazoa</taxon>
        <taxon>Ecdysozoa</taxon>
        <taxon>Arthropoda</taxon>
        <taxon>Crustacea</taxon>
        <taxon>Multicrustacea</taxon>
        <taxon>Hexanauplia</taxon>
        <taxon>Copepoda</taxon>
        <taxon>Harpacticoida</taxon>
        <taxon>Harpacticidae</taxon>
        <taxon>Tigriopus</taxon>
    </lineage>
</organism>
<evidence type="ECO:0000256" key="4">
    <source>
        <dbReference type="ARBA" id="ARBA00023157"/>
    </source>
</evidence>
<sequence length="271" mass="29695">MHVSIILLTLIGSVLCQEQPMDYYDMEYEEQYAQASSQFVNQNECPPCHLEDCASPANCPAGVVLDQCQCCQICARSEGQLCDPLESSNKYGVCGENMECRASKDNPQSEQNICICQIDKMVCGSDHVTYSTICALNEESMRRGTPDKYNPQLSIEYWGPCKEAPVIISPPSDSYGALGANLTLDCEARGFPAPVITWQFVSVKGETISLPSDDQSVAIQMRGGPEPMMVTGWAQIMSLDPTYIGTYHCIASNDQGQVYAMASVGVYKNDL</sequence>
<dbReference type="AlphaFoldDB" id="A0A553PEW7"/>
<dbReference type="InterPro" id="IPR011390">
    <property type="entry name" value="IGFBP_rP_mac25"/>
</dbReference>
<evidence type="ECO:0000256" key="3">
    <source>
        <dbReference type="ARBA" id="ARBA00022729"/>
    </source>
</evidence>
<dbReference type="InterPro" id="IPR013783">
    <property type="entry name" value="Ig-like_fold"/>
</dbReference>
<evidence type="ECO:0000313" key="9">
    <source>
        <dbReference type="EMBL" id="TRY76227.1"/>
    </source>
</evidence>
<dbReference type="Pfam" id="PF13927">
    <property type="entry name" value="Ig_3"/>
    <property type="match status" value="1"/>
</dbReference>
<feature type="chain" id="PRO_5021919228" evidence="6">
    <location>
        <begin position="17"/>
        <end position="271"/>
    </location>
</feature>
<comment type="subcellular location">
    <subcellularLocation>
        <location evidence="1">Secreted</location>
    </subcellularLocation>
</comment>
<dbReference type="Gene3D" id="3.30.60.30">
    <property type="match status" value="1"/>
</dbReference>
<evidence type="ECO:0000256" key="6">
    <source>
        <dbReference type="SAM" id="SignalP"/>
    </source>
</evidence>
<accession>A0A553PEW7</accession>
<dbReference type="SMART" id="SM00408">
    <property type="entry name" value="IGc2"/>
    <property type="match status" value="1"/>
</dbReference>
<evidence type="ECO:0000259" key="7">
    <source>
        <dbReference type="PROSITE" id="PS50835"/>
    </source>
</evidence>
<feature type="signal peptide" evidence="6">
    <location>
        <begin position="1"/>
        <end position="16"/>
    </location>
</feature>
<dbReference type="PROSITE" id="PS50835">
    <property type="entry name" value="IG_LIKE"/>
    <property type="match status" value="1"/>
</dbReference>
<dbReference type="OrthoDB" id="5985519at2759"/>
<keyword evidence="10" id="KW-1185">Reference proteome</keyword>
<feature type="domain" description="IGFBP N-terminal" evidence="8">
    <location>
        <begin position="41"/>
        <end position="117"/>
    </location>
</feature>
<dbReference type="SUPFAM" id="SSF48726">
    <property type="entry name" value="Immunoglobulin"/>
    <property type="match status" value="1"/>
</dbReference>
<keyword evidence="2" id="KW-0964">Secreted</keyword>
<dbReference type="Pfam" id="PF07648">
    <property type="entry name" value="Kazal_2"/>
    <property type="match status" value="1"/>
</dbReference>
<dbReference type="GO" id="GO:0009966">
    <property type="term" value="P:regulation of signal transduction"/>
    <property type="evidence" value="ECO:0007669"/>
    <property type="project" value="TreeGrafter"/>
</dbReference>
<dbReference type="InterPro" id="IPR009030">
    <property type="entry name" value="Growth_fac_rcpt_cys_sf"/>
</dbReference>
<evidence type="ECO:0000256" key="2">
    <source>
        <dbReference type="ARBA" id="ARBA00022525"/>
    </source>
</evidence>
<dbReference type="GO" id="GO:0005576">
    <property type="term" value="C:extracellular region"/>
    <property type="evidence" value="ECO:0007669"/>
    <property type="project" value="UniProtKB-SubCell"/>
</dbReference>
<evidence type="ECO:0000256" key="5">
    <source>
        <dbReference type="ARBA" id="ARBA00023319"/>
    </source>
</evidence>
<dbReference type="GO" id="GO:0005520">
    <property type="term" value="F:insulin-like growth factor binding"/>
    <property type="evidence" value="ECO:0007669"/>
    <property type="project" value="InterPro"/>
</dbReference>
<reference evidence="9 10" key="1">
    <citation type="journal article" date="2018" name="Nat. Ecol. Evol.">
        <title>Genomic signatures of mitonuclear coevolution across populations of Tigriopus californicus.</title>
        <authorList>
            <person name="Barreto F.S."/>
            <person name="Watson E.T."/>
            <person name="Lima T.G."/>
            <person name="Willett C.S."/>
            <person name="Edmands S."/>
            <person name="Li W."/>
            <person name="Burton R.S."/>
        </authorList>
    </citation>
    <scope>NUCLEOTIDE SEQUENCE [LARGE SCALE GENOMIC DNA]</scope>
    <source>
        <strain evidence="9 10">San Diego</strain>
    </source>
</reference>
<dbReference type="InterPro" id="IPR007110">
    <property type="entry name" value="Ig-like_dom"/>
</dbReference>
<evidence type="ECO:0000313" key="10">
    <source>
        <dbReference type="Proteomes" id="UP000318571"/>
    </source>
</evidence>